<feature type="domain" description="HTH asnC-type" evidence="4">
    <location>
        <begin position="1"/>
        <end position="62"/>
    </location>
</feature>
<dbReference type="SUPFAM" id="SSF46785">
    <property type="entry name" value="Winged helix' DNA-binding domain"/>
    <property type="match status" value="1"/>
</dbReference>
<dbReference type="SMART" id="SM00344">
    <property type="entry name" value="HTH_ASNC"/>
    <property type="match status" value="1"/>
</dbReference>
<evidence type="ECO:0000256" key="1">
    <source>
        <dbReference type="ARBA" id="ARBA00023015"/>
    </source>
</evidence>
<reference evidence="5 6" key="1">
    <citation type="submission" date="2015-09" db="EMBL/GenBank/DDBJ databases">
        <authorList>
            <consortium name="Swine Surveillance"/>
        </authorList>
    </citation>
    <scope>NUCLEOTIDE SEQUENCE [LARGE SCALE GENOMIC DNA]</scope>
    <source>
        <strain evidence="5 6">CECT 4357</strain>
    </source>
</reference>
<evidence type="ECO:0000259" key="4">
    <source>
        <dbReference type="PROSITE" id="PS50956"/>
    </source>
</evidence>
<dbReference type="RefSeq" id="WP_058262771.1">
    <property type="nucleotide sequence ID" value="NZ_CP051181.1"/>
</dbReference>
<dbReference type="InterPro" id="IPR036388">
    <property type="entry name" value="WH-like_DNA-bd_sf"/>
</dbReference>
<protein>
    <submittedName>
        <fullName evidence="5">Leucine-responsive regulatory protein</fullName>
    </submittedName>
</protein>
<dbReference type="PROSITE" id="PS00519">
    <property type="entry name" value="HTH_ASNC_1"/>
    <property type="match status" value="1"/>
</dbReference>
<keyword evidence="3" id="KW-0804">Transcription</keyword>
<dbReference type="EMBL" id="CYSA01000018">
    <property type="protein sequence ID" value="CUH65730.1"/>
    <property type="molecule type" value="Genomic_DNA"/>
</dbReference>
<dbReference type="PANTHER" id="PTHR30154">
    <property type="entry name" value="LEUCINE-RESPONSIVE REGULATORY PROTEIN"/>
    <property type="match status" value="1"/>
</dbReference>
<dbReference type="InterPro" id="IPR011991">
    <property type="entry name" value="ArsR-like_HTH"/>
</dbReference>
<dbReference type="PRINTS" id="PR00033">
    <property type="entry name" value="HTHASNC"/>
</dbReference>
<dbReference type="InterPro" id="IPR019885">
    <property type="entry name" value="Tscrpt_reg_HTH_AsnC-type_CS"/>
</dbReference>
<name>A0A0N7LVA2_THAGE</name>
<dbReference type="GO" id="GO:0006355">
    <property type="term" value="P:regulation of DNA-templated transcription"/>
    <property type="evidence" value="ECO:0007669"/>
    <property type="project" value="UniProtKB-ARBA"/>
</dbReference>
<dbReference type="SUPFAM" id="SSF54909">
    <property type="entry name" value="Dimeric alpha+beta barrel"/>
    <property type="match status" value="1"/>
</dbReference>
<gene>
    <name evidence="5" type="primary">lrp_8</name>
    <name evidence="5" type="ORF">TG4357_02024</name>
</gene>
<dbReference type="InterPro" id="IPR011008">
    <property type="entry name" value="Dimeric_a/b-barrel"/>
</dbReference>
<dbReference type="InterPro" id="IPR000485">
    <property type="entry name" value="AsnC-type_HTH_dom"/>
</dbReference>
<dbReference type="InterPro" id="IPR036390">
    <property type="entry name" value="WH_DNA-bd_sf"/>
</dbReference>
<dbReference type="PROSITE" id="PS50956">
    <property type="entry name" value="HTH_ASNC_2"/>
    <property type="match status" value="1"/>
</dbReference>
<dbReference type="GO" id="GO:0005829">
    <property type="term" value="C:cytosol"/>
    <property type="evidence" value="ECO:0007669"/>
    <property type="project" value="TreeGrafter"/>
</dbReference>
<evidence type="ECO:0000256" key="2">
    <source>
        <dbReference type="ARBA" id="ARBA00023125"/>
    </source>
</evidence>
<evidence type="ECO:0000313" key="6">
    <source>
        <dbReference type="Proteomes" id="UP000051587"/>
    </source>
</evidence>
<dbReference type="STRING" id="53501.SAMN04488043_11429"/>
<evidence type="ECO:0000313" key="5">
    <source>
        <dbReference type="EMBL" id="CUH65730.1"/>
    </source>
</evidence>
<dbReference type="FunFam" id="1.10.10.10:FF:000186">
    <property type="entry name" value="AsnC family transcriptional regulator"/>
    <property type="match status" value="1"/>
</dbReference>
<dbReference type="GO" id="GO:0043200">
    <property type="term" value="P:response to amino acid"/>
    <property type="evidence" value="ECO:0007669"/>
    <property type="project" value="TreeGrafter"/>
</dbReference>
<accession>A0A0N7LVA2</accession>
<organism evidence="5 6">
    <name type="scientific">Thalassovita gelatinovora</name>
    <name type="common">Thalassobius gelatinovorus</name>
    <dbReference type="NCBI Taxonomy" id="53501"/>
    <lineage>
        <taxon>Bacteria</taxon>
        <taxon>Pseudomonadati</taxon>
        <taxon>Pseudomonadota</taxon>
        <taxon>Alphaproteobacteria</taxon>
        <taxon>Rhodobacterales</taxon>
        <taxon>Roseobacteraceae</taxon>
        <taxon>Thalassovita</taxon>
    </lineage>
</organism>
<dbReference type="InterPro" id="IPR019887">
    <property type="entry name" value="Tscrpt_reg_AsnC/Lrp_C"/>
</dbReference>
<keyword evidence="6" id="KW-1185">Reference proteome</keyword>
<sequence>MDAKDLQILRELQNDGRLSNAELAERVALSPSPCLRRVRLLEERGVIEGYTAIVNQKAYGLPVTVFIQIRLDHHSTEAAQIFEHAIQTIDEIMDCHLMTGETDYMLRVVVSSLEEYEQFVRNRLHPIPNVASINTSFAYGVVKKNRALPR</sequence>
<dbReference type="OrthoDB" id="9803143at2"/>
<dbReference type="Proteomes" id="UP000051587">
    <property type="component" value="Unassembled WGS sequence"/>
</dbReference>
<dbReference type="PANTHER" id="PTHR30154:SF34">
    <property type="entry name" value="TRANSCRIPTIONAL REGULATOR AZLB"/>
    <property type="match status" value="1"/>
</dbReference>
<keyword evidence="1" id="KW-0805">Transcription regulation</keyword>
<evidence type="ECO:0000256" key="3">
    <source>
        <dbReference type="ARBA" id="ARBA00023163"/>
    </source>
</evidence>
<dbReference type="AlphaFoldDB" id="A0A0N7LVA2"/>
<dbReference type="InterPro" id="IPR019888">
    <property type="entry name" value="Tscrpt_reg_AsnC-like"/>
</dbReference>
<dbReference type="Gene3D" id="1.10.10.10">
    <property type="entry name" value="Winged helix-like DNA-binding domain superfamily/Winged helix DNA-binding domain"/>
    <property type="match status" value="1"/>
</dbReference>
<keyword evidence="2" id="KW-0238">DNA-binding</keyword>
<dbReference type="Pfam" id="PF01037">
    <property type="entry name" value="AsnC_trans_reg"/>
    <property type="match status" value="1"/>
</dbReference>
<dbReference type="Gene3D" id="3.30.70.920">
    <property type="match status" value="1"/>
</dbReference>
<dbReference type="Pfam" id="PF13412">
    <property type="entry name" value="HTH_24"/>
    <property type="match status" value="1"/>
</dbReference>
<proteinExistence type="predicted"/>
<dbReference type="GO" id="GO:0043565">
    <property type="term" value="F:sequence-specific DNA binding"/>
    <property type="evidence" value="ECO:0007669"/>
    <property type="project" value="InterPro"/>
</dbReference>
<dbReference type="CDD" id="cd00090">
    <property type="entry name" value="HTH_ARSR"/>
    <property type="match status" value="1"/>
</dbReference>